<feature type="transmembrane region" description="Helical" evidence="1">
    <location>
        <begin position="190"/>
        <end position="215"/>
    </location>
</feature>
<dbReference type="AlphaFoldDB" id="E9I7F7"/>
<proteinExistence type="predicted"/>
<reference evidence="3 4" key="1">
    <citation type="journal article" date="2011" name="Science">
        <title>The ecoresponsive genome of Daphnia pulex.</title>
        <authorList>
            <person name="Colbourne J.K."/>
            <person name="Pfrender M.E."/>
            <person name="Gilbert D."/>
            <person name="Thomas W.K."/>
            <person name="Tucker A."/>
            <person name="Oakley T.H."/>
            <person name="Tokishita S."/>
            <person name="Aerts A."/>
            <person name="Arnold G.J."/>
            <person name="Basu M.K."/>
            <person name="Bauer D.J."/>
            <person name="Caceres C.E."/>
            <person name="Carmel L."/>
            <person name="Casola C."/>
            <person name="Choi J.H."/>
            <person name="Detter J.C."/>
            <person name="Dong Q."/>
            <person name="Dusheyko S."/>
            <person name="Eads B.D."/>
            <person name="Frohlich T."/>
            <person name="Geiler-Samerotte K.A."/>
            <person name="Gerlach D."/>
            <person name="Hatcher P."/>
            <person name="Jogdeo S."/>
            <person name="Krijgsveld J."/>
            <person name="Kriventseva E.V."/>
            <person name="Kultz D."/>
            <person name="Laforsch C."/>
            <person name="Lindquist E."/>
            <person name="Lopez J."/>
            <person name="Manak J.R."/>
            <person name="Muller J."/>
            <person name="Pangilinan J."/>
            <person name="Patwardhan R.P."/>
            <person name="Pitluck S."/>
            <person name="Pritham E.J."/>
            <person name="Rechtsteiner A."/>
            <person name="Rho M."/>
            <person name="Rogozin I.B."/>
            <person name="Sakarya O."/>
            <person name="Salamov A."/>
            <person name="Schaack S."/>
            <person name="Shapiro H."/>
            <person name="Shiga Y."/>
            <person name="Skalitzky C."/>
            <person name="Smith Z."/>
            <person name="Souvorov A."/>
            <person name="Sung W."/>
            <person name="Tang Z."/>
            <person name="Tsuchiya D."/>
            <person name="Tu H."/>
            <person name="Vos H."/>
            <person name="Wang M."/>
            <person name="Wolf Y.I."/>
            <person name="Yamagata H."/>
            <person name="Yamada T."/>
            <person name="Ye Y."/>
            <person name="Shaw J.R."/>
            <person name="Andrews J."/>
            <person name="Crease T.J."/>
            <person name="Tang H."/>
            <person name="Lucas S.M."/>
            <person name="Robertson H.M."/>
            <person name="Bork P."/>
            <person name="Koonin E.V."/>
            <person name="Zdobnov E.M."/>
            <person name="Grigoriev I.V."/>
            <person name="Lynch M."/>
            <person name="Boore J.L."/>
        </authorList>
    </citation>
    <scope>NUCLEOTIDE SEQUENCE [LARGE SCALE GENOMIC DNA]</scope>
</reference>
<accession>E9I7F7</accession>
<dbReference type="InterPro" id="IPR050623">
    <property type="entry name" value="Glucan_succinyl_AcylTrfase"/>
</dbReference>
<keyword evidence="4" id="KW-1185">Reference proteome</keyword>
<feature type="transmembrane region" description="Helical" evidence="1">
    <location>
        <begin position="289"/>
        <end position="311"/>
    </location>
</feature>
<keyword evidence="1" id="KW-1133">Transmembrane helix</keyword>
<protein>
    <recommendedName>
        <fullName evidence="2">Acyltransferase 3 domain-containing protein</fullName>
    </recommendedName>
</protein>
<evidence type="ECO:0000259" key="2">
    <source>
        <dbReference type="Pfam" id="PF01757"/>
    </source>
</evidence>
<dbReference type="Pfam" id="PF01757">
    <property type="entry name" value="Acyl_transf_3"/>
    <property type="match status" value="1"/>
</dbReference>
<evidence type="ECO:0000313" key="4">
    <source>
        <dbReference type="Proteomes" id="UP000000305"/>
    </source>
</evidence>
<dbReference type="Proteomes" id="UP000000305">
    <property type="component" value="Unassembled WGS sequence"/>
</dbReference>
<name>E9I7F7_DAPPU</name>
<keyword evidence="1" id="KW-0812">Transmembrane</keyword>
<gene>
    <name evidence="3" type="ORF">DAPPUDRAFT_279507</name>
</gene>
<feature type="transmembrane region" description="Helical" evidence="1">
    <location>
        <begin position="255"/>
        <end position="277"/>
    </location>
</feature>
<evidence type="ECO:0000256" key="1">
    <source>
        <dbReference type="SAM" id="Phobius"/>
    </source>
</evidence>
<sequence length="324" mass="36528">MLAGLLFHAALAYSPMAQGFWLSADPQQHPLFDVFAWASHLFRMPLFFFLAGFFTALLWQKAGGVAFAKNRLLRVALPLLLFLPLLTLAMHGVLQFGLAYVTQPSALMQLIKPMFNSESPAKLPFSTMHLWFLYHLLFLYVLTYCARVLLSDSLQARLLALPPRLLLLLLVLFMLPPLSLVPAPVPAPEWIFPALWALWFYGLFFACGYVVFCHADALARYSADRRVLLGLGAVSYLLFYQLLPADLLAQQPQGWSKLLIIVCEASGALCWTLAALLYGQRYLNRSNPLLRYLSGVSYWVYLVHVPLLFLVQFGMTDLPWPAVA</sequence>
<dbReference type="InParanoid" id="E9I7F7"/>
<dbReference type="HOGENOM" id="CLU_036182_1_0_1"/>
<organism evidence="3 4">
    <name type="scientific">Daphnia pulex</name>
    <name type="common">Water flea</name>
    <dbReference type="NCBI Taxonomy" id="6669"/>
    <lineage>
        <taxon>Eukaryota</taxon>
        <taxon>Metazoa</taxon>
        <taxon>Ecdysozoa</taxon>
        <taxon>Arthropoda</taxon>
        <taxon>Crustacea</taxon>
        <taxon>Branchiopoda</taxon>
        <taxon>Diplostraca</taxon>
        <taxon>Cladocera</taxon>
        <taxon>Anomopoda</taxon>
        <taxon>Daphniidae</taxon>
        <taxon>Daphnia</taxon>
    </lineage>
</organism>
<dbReference type="InterPro" id="IPR002656">
    <property type="entry name" value="Acyl_transf_3_dom"/>
</dbReference>
<feature type="transmembrane region" description="Helical" evidence="1">
    <location>
        <begin position="227"/>
        <end position="243"/>
    </location>
</feature>
<feature type="transmembrane region" description="Helical" evidence="1">
    <location>
        <begin position="158"/>
        <end position="178"/>
    </location>
</feature>
<dbReference type="EMBL" id="GL737194">
    <property type="protein sequence ID" value="EFX60073.1"/>
    <property type="molecule type" value="Genomic_DNA"/>
</dbReference>
<dbReference type="GO" id="GO:0016747">
    <property type="term" value="F:acyltransferase activity, transferring groups other than amino-acyl groups"/>
    <property type="evidence" value="ECO:0007669"/>
    <property type="project" value="InterPro"/>
</dbReference>
<evidence type="ECO:0000313" key="3">
    <source>
        <dbReference type="EMBL" id="EFX60073.1"/>
    </source>
</evidence>
<dbReference type="PANTHER" id="PTHR36927:SF1">
    <property type="entry name" value="MDO-LIKE PROTEIN"/>
    <property type="match status" value="1"/>
</dbReference>
<feature type="transmembrane region" description="Helical" evidence="1">
    <location>
        <begin position="79"/>
        <end position="103"/>
    </location>
</feature>
<feature type="transmembrane region" description="Helical" evidence="1">
    <location>
        <begin position="123"/>
        <end position="146"/>
    </location>
</feature>
<feature type="non-terminal residue" evidence="3">
    <location>
        <position position="324"/>
    </location>
</feature>
<feature type="domain" description="Acyltransferase 3" evidence="2">
    <location>
        <begin position="2"/>
        <end position="321"/>
    </location>
</feature>
<feature type="transmembrane region" description="Helical" evidence="1">
    <location>
        <begin position="35"/>
        <end position="59"/>
    </location>
</feature>
<dbReference type="KEGG" id="dpx:DAPPUDRAFT_279507"/>
<dbReference type="PANTHER" id="PTHR36927">
    <property type="entry name" value="BLR4337 PROTEIN"/>
    <property type="match status" value="1"/>
</dbReference>
<keyword evidence="1" id="KW-0472">Membrane</keyword>